<keyword evidence="4" id="KW-0472">Membrane</keyword>
<dbReference type="GO" id="GO:0019933">
    <property type="term" value="P:cAMP-mediated signaling"/>
    <property type="evidence" value="ECO:0000318"/>
    <property type="project" value="GO_Central"/>
</dbReference>
<evidence type="ECO:0000256" key="2">
    <source>
        <dbReference type="ARBA" id="ARBA00007659"/>
    </source>
</evidence>
<dbReference type="FunFam" id="3.40.50.720:FF:000592">
    <property type="entry name" value="Similar to saccharopine dehydrogenase"/>
    <property type="match status" value="1"/>
</dbReference>
<dbReference type="InterPro" id="IPR036222">
    <property type="entry name" value="CAP_N_sf"/>
</dbReference>
<dbReference type="GO" id="GO:0005737">
    <property type="term" value="C:cytoplasm"/>
    <property type="evidence" value="ECO:0000318"/>
    <property type="project" value="GO_Central"/>
</dbReference>
<evidence type="ECO:0000313" key="9">
    <source>
        <dbReference type="Proteomes" id="UP000001357"/>
    </source>
</evidence>
<dbReference type="InterPro" id="IPR053950">
    <property type="entry name" value="CAP_N"/>
</dbReference>
<dbReference type="PROSITE" id="PS01089">
    <property type="entry name" value="CAP_2"/>
    <property type="match status" value="1"/>
</dbReference>
<dbReference type="SUPFAM" id="SSF51735">
    <property type="entry name" value="NAD(P)-binding Rossmann-fold domains"/>
    <property type="match status" value="1"/>
</dbReference>
<gene>
    <name evidence="8" type="ORF">MONBRDRAFT_37312</name>
</gene>
<evidence type="ECO:0000259" key="7">
    <source>
        <dbReference type="PROSITE" id="PS51329"/>
    </source>
</evidence>
<dbReference type="GO" id="GO:0000902">
    <property type="term" value="P:cell morphogenesis"/>
    <property type="evidence" value="ECO:0000318"/>
    <property type="project" value="GO_Central"/>
</dbReference>
<dbReference type="Pfam" id="PF21938">
    <property type="entry name" value="CAP_N"/>
    <property type="match status" value="1"/>
</dbReference>
<dbReference type="Gene3D" id="3.40.50.720">
    <property type="entry name" value="NAD(P)-binding Rossmann-like Domain"/>
    <property type="match status" value="1"/>
</dbReference>
<feature type="compositionally biased region" description="Basic and acidic residues" evidence="6">
    <location>
        <begin position="230"/>
        <end position="240"/>
    </location>
</feature>
<dbReference type="AlphaFoldDB" id="A9V0Y7"/>
<feature type="compositionally biased region" description="Low complexity" evidence="6">
    <location>
        <begin position="528"/>
        <end position="552"/>
    </location>
</feature>
<dbReference type="FunFam" id="2.160.20.70:FF:000001">
    <property type="entry name" value="Adenylyl cyclase-associated protein"/>
    <property type="match status" value="1"/>
</dbReference>
<dbReference type="InterPro" id="IPR005097">
    <property type="entry name" value="Sacchrp_dh_NADP-bd"/>
</dbReference>
<feature type="domain" description="C-CAP/cofactor C-like" evidence="7">
    <location>
        <begin position="617"/>
        <end position="753"/>
    </location>
</feature>
<dbReference type="FunFam" id="1.25.40.330:FF:000001">
    <property type="entry name" value="Adenylyl cyclase-associated protein"/>
    <property type="match status" value="1"/>
</dbReference>
<dbReference type="GeneID" id="5891766"/>
<dbReference type="InterPro" id="IPR036223">
    <property type="entry name" value="CAP_C_sf"/>
</dbReference>
<feature type="compositionally biased region" description="Low complexity" evidence="6">
    <location>
        <begin position="326"/>
        <end position="341"/>
    </location>
</feature>
<evidence type="ECO:0000256" key="4">
    <source>
        <dbReference type="ARBA" id="ARBA00023136"/>
    </source>
</evidence>
<dbReference type="GO" id="GO:0005886">
    <property type="term" value="C:plasma membrane"/>
    <property type="evidence" value="ECO:0007669"/>
    <property type="project" value="UniProtKB-SubCell"/>
</dbReference>
<keyword evidence="3" id="KW-1003">Cell membrane</keyword>
<accession>A9V0Y7</accession>
<dbReference type="Gene3D" id="2.160.20.70">
    <property type="match status" value="1"/>
</dbReference>
<comment type="similarity">
    <text evidence="2 5">Belongs to the CAP family.</text>
</comment>
<dbReference type="Pfam" id="PF08603">
    <property type="entry name" value="CAP_C"/>
    <property type="match status" value="1"/>
</dbReference>
<evidence type="ECO:0000313" key="8">
    <source>
        <dbReference type="EMBL" id="EDQ88715.1"/>
    </source>
</evidence>
<dbReference type="GO" id="GO:0008179">
    <property type="term" value="F:adenylate cyclase binding"/>
    <property type="evidence" value="ECO:0000318"/>
    <property type="project" value="GO_Central"/>
</dbReference>
<dbReference type="PROSITE" id="PS01088">
    <property type="entry name" value="CAP_1"/>
    <property type="match status" value="1"/>
</dbReference>
<feature type="region of interest" description="Disordered" evidence="6">
    <location>
        <begin position="326"/>
        <end position="346"/>
    </location>
</feature>
<dbReference type="Pfam" id="PF01213">
    <property type="entry name" value="CAP_N-CM"/>
    <property type="match status" value="1"/>
</dbReference>
<dbReference type="InterPro" id="IPR017901">
    <property type="entry name" value="C-CAP_CF_C-like"/>
</dbReference>
<protein>
    <recommendedName>
        <fullName evidence="5">Adenylyl cyclase-associated protein</fullName>
    </recommendedName>
</protein>
<dbReference type="SUPFAM" id="SSF101278">
    <property type="entry name" value="N-terminal domain of adenylylcyclase associated protein, CAP"/>
    <property type="match status" value="1"/>
</dbReference>
<dbReference type="InterPro" id="IPR028417">
    <property type="entry name" value="CAP_CS_C"/>
</dbReference>
<dbReference type="GO" id="GO:0003779">
    <property type="term" value="F:actin binding"/>
    <property type="evidence" value="ECO:0000318"/>
    <property type="project" value="GO_Central"/>
</dbReference>
<dbReference type="InterPro" id="IPR001837">
    <property type="entry name" value="Adenylate_cyclase-assoc_CAP"/>
</dbReference>
<evidence type="ECO:0000256" key="6">
    <source>
        <dbReference type="SAM" id="MobiDB-lite"/>
    </source>
</evidence>
<evidence type="ECO:0000256" key="5">
    <source>
        <dbReference type="RuleBase" id="RU000647"/>
    </source>
</evidence>
<proteinExistence type="inferred from homology"/>
<dbReference type="EMBL" id="CH991553">
    <property type="protein sequence ID" value="EDQ88715.1"/>
    <property type="molecule type" value="Genomic_DNA"/>
</dbReference>
<evidence type="ECO:0000256" key="3">
    <source>
        <dbReference type="ARBA" id="ARBA00022475"/>
    </source>
</evidence>
<dbReference type="SMART" id="SM00673">
    <property type="entry name" value="CARP"/>
    <property type="match status" value="2"/>
</dbReference>
<dbReference type="InterPro" id="IPR036291">
    <property type="entry name" value="NAD(P)-bd_dom_sf"/>
</dbReference>
<dbReference type="PROSITE" id="PS51329">
    <property type="entry name" value="C_CAP_COFACTOR_C"/>
    <property type="match status" value="1"/>
</dbReference>
<dbReference type="InParanoid" id="A9V0Y7"/>
<dbReference type="eggNOG" id="KOG2675">
    <property type="taxonomic scope" value="Eukaryota"/>
</dbReference>
<dbReference type="Gene3D" id="1.25.40.330">
    <property type="entry name" value="Adenylate cyclase-associated CAP, N-terminal domain"/>
    <property type="match status" value="1"/>
</dbReference>
<evidence type="ECO:0000256" key="1">
    <source>
        <dbReference type="ARBA" id="ARBA00004202"/>
    </source>
</evidence>
<dbReference type="RefSeq" id="XP_001746328.1">
    <property type="nucleotide sequence ID" value="XM_001746276.1"/>
</dbReference>
<dbReference type="InterPro" id="IPR006599">
    <property type="entry name" value="CARP_motif"/>
</dbReference>
<dbReference type="PANTHER" id="PTHR10652">
    <property type="entry name" value="ADENYLYL CYCLASE-ASSOCIATED PROTEIN"/>
    <property type="match status" value="1"/>
</dbReference>
<sequence length="775" mass="81939">MAATTAAAAAARTYDVIVYGATGFTGFLVAEYLAERYAGQITWAVAGRNKTKLEEVRSKLVTANPSKRDHLAQLPILVADSSDGAALHAIARQTRVLLSTVGPFWKFGSQVVEACATEGTDYVDITGEIPWVAIMKQQYQEAAVKSGAKIVSLCGFDSIPSDLGTMRAVEAYRAAHAGANPQRVDTFVTKLKGGVSGGTAQSFINMFERSSDEFAQMRKAIGSPYAMVDPEDRPKQRQPDVGEAGVTTIKVTGNKDPGYGMTARMVAESALCLARDRATLPDRAGFLTTAFLCYDLFCTISTMSSDLASLVARLEKVADRLEQSGGASAAKSASAPAASAGNAGGDSGTPSLDAFDEIVNGSVASFVAQGKAIGGDVATIVDKVEQAFAAQRAFLEVATKAKQPDQVQLGSLLKPTSGVITDIVQFREGNRRSPQFDHLSAVSEGIPALGWVTIAPKPAPYVKEMSDAANFYVIRVLKNFKDSDPKQAEWAKTWLAALGELQQFVKQYHTTGLVWNPNGVDASSVQGAAAPAKPTQAAAAPAPSKPAPAAAPGSDARGGLFAELSKGGAITSGLKKVEKSQMTHKNPALRASSVVTETEKKPAAAPAKKYGAAAAAPKEPVFELAGKKWVIEHQRGNHNLVIDDCNNKQTAYIYKCEDCTIQIKGKINSISVDGCKKIGIVFDTVVAAFEVVNTQRVQIQVTGKVATISIDKTDGAQVYLSKDSLDAQIVTAKSSELNVSVPKDDGDFVEFPLPEQYKSVYDGSKFVTEATDIAG</sequence>
<dbReference type="InterPro" id="IPR018106">
    <property type="entry name" value="CAP_CS_N"/>
</dbReference>
<keyword evidence="9" id="KW-1185">Reference proteome</keyword>
<name>A9V0Y7_MONBE</name>
<dbReference type="KEGG" id="mbr:MONBRDRAFT_37312"/>
<dbReference type="eggNOG" id="KOG2733">
    <property type="taxonomic scope" value="Eukaryota"/>
</dbReference>
<feature type="region of interest" description="Disordered" evidence="6">
    <location>
        <begin position="524"/>
        <end position="555"/>
    </location>
</feature>
<dbReference type="PANTHER" id="PTHR10652:SF0">
    <property type="entry name" value="ADENYLYL CYCLASE-ASSOCIATED PROTEIN"/>
    <property type="match status" value="1"/>
</dbReference>
<dbReference type="GO" id="GO:0007015">
    <property type="term" value="P:actin filament organization"/>
    <property type="evidence" value="ECO:0000318"/>
    <property type="project" value="GO_Central"/>
</dbReference>
<comment type="subcellular location">
    <subcellularLocation>
        <location evidence="1">Cell membrane</location>
        <topology evidence="1">Peripheral membrane protein</topology>
    </subcellularLocation>
</comment>
<reference evidence="8 9" key="1">
    <citation type="journal article" date="2008" name="Nature">
        <title>The genome of the choanoflagellate Monosiga brevicollis and the origin of metazoans.</title>
        <authorList>
            <consortium name="JGI Sequencing"/>
            <person name="King N."/>
            <person name="Westbrook M.J."/>
            <person name="Young S.L."/>
            <person name="Kuo A."/>
            <person name="Abedin M."/>
            <person name="Chapman J."/>
            <person name="Fairclough S."/>
            <person name="Hellsten U."/>
            <person name="Isogai Y."/>
            <person name="Letunic I."/>
            <person name="Marr M."/>
            <person name="Pincus D."/>
            <person name="Putnam N."/>
            <person name="Rokas A."/>
            <person name="Wright K.J."/>
            <person name="Zuzow R."/>
            <person name="Dirks W."/>
            <person name="Good M."/>
            <person name="Goodstein D."/>
            <person name="Lemons D."/>
            <person name="Li W."/>
            <person name="Lyons J.B."/>
            <person name="Morris A."/>
            <person name="Nichols S."/>
            <person name="Richter D.J."/>
            <person name="Salamov A."/>
            <person name="Bork P."/>
            <person name="Lim W.A."/>
            <person name="Manning G."/>
            <person name="Miller W.T."/>
            <person name="McGinnis W."/>
            <person name="Shapiro H."/>
            <person name="Tjian R."/>
            <person name="Grigoriev I.V."/>
            <person name="Rokhsar D."/>
        </authorList>
    </citation>
    <scope>NUCLEOTIDE SEQUENCE [LARGE SCALE GENOMIC DNA]</scope>
    <source>
        <strain evidence="9">MX1 / ATCC 50154</strain>
    </source>
</reference>
<dbReference type="InterPro" id="IPR016098">
    <property type="entry name" value="CAP/MinC_C"/>
</dbReference>
<dbReference type="FunCoup" id="A9V0Y7">
    <property type="interactions" value="1051"/>
</dbReference>
<dbReference type="Proteomes" id="UP000001357">
    <property type="component" value="Unassembled WGS sequence"/>
</dbReference>
<dbReference type="SUPFAM" id="SSF69340">
    <property type="entry name" value="C-terminal domain of adenylylcyclase associated protein"/>
    <property type="match status" value="1"/>
</dbReference>
<dbReference type="Pfam" id="PF03435">
    <property type="entry name" value="Sacchrp_dh_NADP"/>
    <property type="match status" value="1"/>
</dbReference>
<dbReference type="STRING" id="81824.A9V0Y7"/>
<feature type="region of interest" description="Disordered" evidence="6">
    <location>
        <begin position="226"/>
        <end position="249"/>
    </location>
</feature>
<dbReference type="InterPro" id="IPR013992">
    <property type="entry name" value="Adenylate_cyclase-assoc_CAP_N"/>
</dbReference>
<dbReference type="InterPro" id="IPR013912">
    <property type="entry name" value="Adenylate_cyclase-assoc_CAP_C"/>
</dbReference>
<organism evidence="8 9">
    <name type="scientific">Monosiga brevicollis</name>
    <name type="common">Choanoflagellate</name>
    <dbReference type="NCBI Taxonomy" id="81824"/>
    <lineage>
        <taxon>Eukaryota</taxon>
        <taxon>Choanoflagellata</taxon>
        <taxon>Craspedida</taxon>
        <taxon>Salpingoecidae</taxon>
        <taxon>Monosiga</taxon>
    </lineage>
</organism>